<reference evidence="2 3" key="1">
    <citation type="journal article" date="2010" name="J. Bacteriol.">
        <title>Biochemical characterization of a novel indole prenyltransferase from Streptomyces sp. SN-593.</title>
        <authorList>
            <person name="Takahashi S."/>
            <person name="Takagi H."/>
            <person name="Toyoda A."/>
            <person name="Uramoto M."/>
            <person name="Nogawa T."/>
            <person name="Ueki M."/>
            <person name="Sakaki Y."/>
            <person name="Osada H."/>
        </authorList>
    </citation>
    <scope>NUCLEOTIDE SEQUENCE [LARGE SCALE GENOMIC DNA]</scope>
    <source>
        <strain evidence="2 3">SN-593</strain>
    </source>
</reference>
<proteinExistence type="predicted"/>
<evidence type="ECO:0000313" key="3">
    <source>
        <dbReference type="Proteomes" id="UP000595703"/>
    </source>
</evidence>
<dbReference type="Proteomes" id="UP000595703">
    <property type="component" value="Chromosome"/>
</dbReference>
<reference evidence="2 3" key="2">
    <citation type="journal article" date="2011" name="J. Antibiot.">
        <title>Furaquinocins I and J: novel polyketide isoprenoid hybrid compounds from Streptomyces reveromyceticus SN-593.</title>
        <authorList>
            <person name="Panthee S."/>
            <person name="Takahashi S."/>
            <person name="Takagi H."/>
            <person name="Nogawa T."/>
            <person name="Oowada E."/>
            <person name="Uramoto M."/>
            <person name="Osada H."/>
        </authorList>
    </citation>
    <scope>NUCLEOTIDE SEQUENCE [LARGE SCALE GENOMIC DNA]</scope>
    <source>
        <strain evidence="2 3">SN-593</strain>
    </source>
</reference>
<keyword evidence="1" id="KW-0472">Membrane</keyword>
<reference evidence="2 3" key="3">
    <citation type="journal article" date="2011" name="Nat. Chem. Biol.">
        <title>Reveromycin A biosynthesis uses RevG and RevJ for stereospecific spiroacetal formation.</title>
        <authorList>
            <person name="Takahashi S."/>
            <person name="Toyoda A."/>
            <person name="Sekiyama Y."/>
            <person name="Takagi H."/>
            <person name="Nogawa T."/>
            <person name="Uramoto M."/>
            <person name="Suzuki R."/>
            <person name="Koshino H."/>
            <person name="Kumano T."/>
            <person name="Panthee S."/>
            <person name="Dairi T."/>
            <person name="Ishikawa J."/>
            <person name="Ikeda H."/>
            <person name="Sakaki Y."/>
            <person name="Osada H."/>
        </authorList>
    </citation>
    <scope>NUCLEOTIDE SEQUENCE [LARGE SCALE GENOMIC DNA]</scope>
    <source>
        <strain evidence="2 3">SN-593</strain>
    </source>
</reference>
<evidence type="ECO:0000313" key="2">
    <source>
        <dbReference type="EMBL" id="BBA98994.1"/>
    </source>
</evidence>
<reference evidence="2 3" key="4">
    <citation type="journal article" date="2020" name="Sci. Rep.">
        <title>beta-carboline chemical signals induce reveromycin production through a LuxR family regulator in Streptomyces sp. SN-593.</title>
        <authorList>
            <person name="Panthee S."/>
            <person name="Kito N."/>
            <person name="Hayashi T."/>
            <person name="Shimizu T."/>
            <person name="Ishikawa J."/>
            <person name="Hamamoto H."/>
            <person name="Osada H."/>
            <person name="Takahashi S."/>
        </authorList>
    </citation>
    <scope>NUCLEOTIDE SEQUENCE [LARGE SCALE GENOMIC DNA]</scope>
    <source>
        <strain evidence="2 3">SN-593</strain>
    </source>
</reference>
<dbReference type="RefSeq" id="WP_202235041.1">
    <property type="nucleotide sequence ID" value="NZ_AP018365.1"/>
</dbReference>
<organism evidence="2 3">
    <name type="scientific">Actinacidiphila reveromycinica</name>
    <dbReference type="NCBI Taxonomy" id="659352"/>
    <lineage>
        <taxon>Bacteria</taxon>
        <taxon>Bacillati</taxon>
        <taxon>Actinomycetota</taxon>
        <taxon>Actinomycetes</taxon>
        <taxon>Kitasatosporales</taxon>
        <taxon>Streptomycetaceae</taxon>
        <taxon>Actinacidiphila</taxon>
    </lineage>
</organism>
<dbReference type="EMBL" id="AP018365">
    <property type="protein sequence ID" value="BBA98994.1"/>
    <property type="molecule type" value="Genomic_DNA"/>
</dbReference>
<keyword evidence="3" id="KW-1185">Reference proteome</keyword>
<feature type="transmembrane region" description="Helical" evidence="1">
    <location>
        <begin position="76"/>
        <end position="101"/>
    </location>
</feature>
<dbReference type="AlphaFoldDB" id="A0A7U3VPS9"/>
<keyword evidence="1" id="KW-1133">Transmembrane helix</keyword>
<accession>A0A7U3VPS9</accession>
<evidence type="ECO:0000256" key="1">
    <source>
        <dbReference type="SAM" id="Phobius"/>
    </source>
</evidence>
<sequence length="232" mass="24598">MTQDVPHDNEHELLGDALFAVISEAYYGERVRSGSSARMRAQAAQSTLTLFAGGLVATFTYAGLDDRQVPAQVAGIAAVVFWLLAAVLYLYAVAAPVKVLAGPQRVRSREALVEAVLQLTRDEADAVDGRQRWANRSSVAAMCATLLALGLGVLMEPQQETRAGTVAVEAGYRSQLSSLCPGTAATLRGQVDEQTVGKDFLSLSTSPGVCGRDAVELLIPRPAIRAISLVKD</sequence>
<protein>
    <submittedName>
        <fullName evidence="2">Uncharacterized protein</fullName>
    </submittedName>
</protein>
<keyword evidence="1" id="KW-0812">Transmembrane</keyword>
<dbReference type="KEGG" id="arev:RVR_5433"/>
<gene>
    <name evidence="2" type="ORF">RVR_5433</name>
</gene>
<feature type="transmembrane region" description="Helical" evidence="1">
    <location>
        <begin position="47"/>
        <end position="64"/>
    </location>
</feature>
<name>A0A7U3VPS9_9ACTN</name>